<dbReference type="EMBL" id="CP002408">
    <property type="protein sequence ID" value="AFU57819.1"/>
    <property type="molecule type" value="Genomic_DNA"/>
</dbReference>
<sequence length="95" mass="10615">MGIEPAIKVKKNSSGKSIGCYLRKVAVLQQLSDFGRWKASVTAMGIGGLQDLCVLCSAMKRMMFGEYVMARNYQNMAKEMFLKASLYNMFVGMKL</sequence>
<reference evidence="1 2" key="1">
    <citation type="journal article" date="2012" name="Environ. Microbiol.">
        <title>The genome of the ammonia-oxidizing Candidatus Nitrososphaera gargensis: insights into metabolic versatility and environmental adaptations.</title>
        <authorList>
            <person name="Spang A."/>
            <person name="Poehlein A."/>
            <person name="Offre P."/>
            <person name="Zumbragel S."/>
            <person name="Haider S."/>
            <person name="Rychlik N."/>
            <person name="Nowka B."/>
            <person name="Schmeisser C."/>
            <person name="Lebedeva E.V."/>
            <person name="Rattei T."/>
            <person name="Bohm C."/>
            <person name="Schmid M."/>
            <person name="Galushko A."/>
            <person name="Hatzenpichler R."/>
            <person name="Weinmaier T."/>
            <person name="Daniel R."/>
            <person name="Schleper C."/>
            <person name="Spieck E."/>
            <person name="Streit W."/>
            <person name="Wagner M."/>
        </authorList>
    </citation>
    <scope>NUCLEOTIDE SEQUENCE [LARGE SCALE GENOMIC DNA]</scope>
    <source>
        <strain evidence="2">Ga9.2</strain>
    </source>
</reference>
<dbReference type="BioCyc" id="CNIT1237085:G1324-875-MONOMER"/>
<proteinExistence type="predicted"/>
<gene>
    <name evidence="1" type="ordered locus">Ngar_c08770</name>
</gene>
<dbReference type="InParanoid" id="K0IMD6"/>
<evidence type="ECO:0000313" key="1">
    <source>
        <dbReference type="EMBL" id="AFU57819.1"/>
    </source>
</evidence>
<accession>K0IMD6</accession>
<dbReference type="Proteomes" id="UP000008037">
    <property type="component" value="Chromosome"/>
</dbReference>
<dbReference type="KEGG" id="nga:Ngar_c08770"/>
<dbReference type="AlphaFoldDB" id="K0IMD6"/>
<organism evidence="1 2">
    <name type="scientific">Nitrososphaera gargensis (strain Ga9.2)</name>
    <dbReference type="NCBI Taxonomy" id="1237085"/>
    <lineage>
        <taxon>Archaea</taxon>
        <taxon>Nitrososphaerota</taxon>
        <taxon>Nitrososphaeria</taxon>
        <taxon>Nitrososphaerales</taxon>
        <taxon>Nitrososphaeraceae</taxon>
        <taxon>Nitrososphaera</taxon>
    </lineage>
</organism>
<evidence type="ECO:0008006" key="3">
    <source>
        <dbReference type="Google" id="ProtNLM"/>
    </source>
</evidence>
<evidence type="ECO:0000313" key="2">
    <source>
        <dbReference type="Proteomes" id="UP000008037"/>
    </source>
</evidence>
<dbReference type="STRING" id="1237085.Ngar_c08770"/>
<keyword evidence="2" id="KW-1185">Reference proteome</keyword>
<name>K0IMD6_NITGG</name>
<dbReference type="HOGENOM" id="CLU_2366303_0_0_2"/>
<protein>
    <recommendedName>
        <fullName evidence="3">Transposase</fullName>
    </recommendedName>
</protein>